<keyword evidence="2" id="KW-1185">Reference proteome</keyword>
<organism evidence="1 2">
    <name type="scientific">Capsulimonas corticalis</name>
    <dbReference type="NCBI Taxonomy" id="2219043"/>
    <lineage>
        <taxon>Bacteria</taxon>
        <taxon>Bacillati</taxon>
        <taxon>Armatimonadota</taxon>
        <taxon>Armatimonadia</taxon>
        <taxon>Capsulimonadales</taxon>
        <taxon>Capsulimonadaceae</taxon>
        <taxon>Capsulimonas</taxon>
    </lineage>
</organism>
<dbReference type="Proteomes" id="UP000287394">
    <property type="component" value="Chromosome"/>
</dbReference>
<name>A0A402D2F9_9BACT</name>
<reference evidence="1 2" key="1">
    <citation type="journal article" date="2019" name="Int. J. Syst. Evol. Microbiol.">
        <title>Capsulimonas corticalis gen. nov., sp. nov., an aerobic capsulated bacterium, of a novel bacterial order, Capsulimonadales ord. nov., of the class Armatimonadia of the phylum Armatimonadetes.</title>
        <authorList>
            <person name="Li J."/>
            <person name="Kudo C."/>
            <person name="Tonouchi A."/>
        </authorList>
    </citation>
    <scope>NUCLEOTIDE SEQUENCE [LARGE SCALE GENOMIC DNA]</scope>
    <source>
        <strain evidence="1 2">AX-7</strain>
    </source>
</reference>
<proteinExistence type="predicted"/>
<dbReference type="KEGG" id="ccot:CCAX7_20550"/>
<accession>A0A402D2F9</accession>
<dbReference type="InterPro" id="IPR046179">
    <property type="entry name" value="DUF6188"/>
</dbReference>
<protein>
    <submittedName>
        <fullName evidence="1">Uncharacterized protein</fullName>
    </submittedName>
</protein>
<evidence type="ECO:0000313" key="1">
    <source>
        <dbReference type="EMBL" id="BDI30004.1"/>
    </source>
</evidence>
<dbReference type="EMBL" id="AP025739">
    <property type="protein sequence ID" value="BDI30004.1"/>
    <property type="molecule type" value="Genomic_DNA"/>
</dbReference>
<sequence length="137" mass="15083">MPIVGDSVSELCLSASRPFAIVFQDASNEESHLTLEQDILLKRGDVERRVPSYRSNAPFDPSQLSPLLDLLGSMVTDTCAYHDGRLEVTFSCQWSLLVLPIESYEAWRFQYPRPGRPIGGNLAHAQSLGGYEGGLVG</sequence>
<dbReference type="AlphaFoldDB" id="A0A402D2F9"/>
<evidence type="ECO:0000313" key="2">
    <source>
        <dbReference type="Proteomes" id="UP000287394"/>
    </source>
</evidence>
<dbReference type="Pfam" id="PF19686">
    <property type="entry name" value="DUF6188"/>
    <property type="match status" value="1"/>
</dbReference>
<gene>
    <name evidence="1" type="ORF">CCAX7_20550</name>
</gene>